<keyword evidence="3" id="KW-1185">Reference proteome</keyword>
<evidence type="ECO:0000313" key="2">
    <source>
        <dbReference type="EMBL" id="KAE8704166.1"/>
    </source>
</evidence>
<sequence length="253" mass="28088">MDTYHHQYEGGGGGGGKLKEETEKGSSSSTTPSHEFSFTLSLHSSSDHKSITVDLSPADDIFFHGHLLPLHLLTHPTVSPRLSTSSSDGFNVPGRDLFDDLKSVKQTIGKSDGNMQKHEAKVKNKSKSFTLFGLKRQQKGGGVNIKETEEKENHKKKMRFDVLRRYTRLIRPLLFFRRKRKACSFSGTFWNKKAELRGRRGGDYYSAPPSMRTSPSNSGLLVATSDGTMEELQAGIQSAIAHCNNSIKGEDKL</sequence>
<protein>
    <recommendedName>
        <fullName evidence="4">BRI1 kinase inhibitor 1-like</fullName>
    </recommendedName>
</protein>
<dbReference type="InterPro" id="IPR039620">
    <property type="entry name" value="BKI1/MAKR1/3/4"/>
</dbReference>
<comment type="caution">
    <text evidence="2">The sequence shown here is derived from an EMBL/GenBank/DDBJ whole genome shotgun (WGS) entry which is preliminary data.</text>
</comment>
<dbReference type="GO" id="GO:0005886">
    <property type="term" value="C:plasma membrane"/>
    <property type="evidence" value="ECO:0007669"/>
    <property type="project" value="InterPro"/>
</dbReference>
<gene>
    <name evidence="2" type="ORF">F3Y22_tig00110458pilonHSYRG00104</name>
</gene>
<dbReference type="Proteomes" id="UP000436088">
    <property type="component" value="Unassembled WGS sequence"/>
</dbReference>
<dbReference type="EMBL" id="VEPZ02000994">
    <property type="protein sequence ID" value="KAE8704166.1"/>
    <property type="molecule type" value="Genomic_DNA"/>
</dbReference>
<dbReference type="OrthoDB" id="1709800at2759"/>
<organism evidence="2 3">
    <name type="scientific">Hibiscus syriacus</name>
    <name type="common">Rose of Sharon</name>
    <dbReference type="NCBI Taxonomy" id="106335"/>
    <lineage>
        <taxon>Eukaryota</taxon>
        <taxon>Viridiplantae</taxon>
        <taxon>Streptophyta</taxon>
        <taxon>Embryophyta</taxon>
        <taxon>Tracheophyta</taxon>
        <taxon>Spermatophyta</taxon>
        <taxon>Magnoliopsida</taxon>
        <taxon>eudicotyledons</taxon>
        <taxon>Gunneridae</taxon>
        <taxon>Pentapetalae</taxon>
        <taxon>rosids</taxon>
        <taxon>malvids</taxon>
        <taxon>Malvales</taxon>
        <taxon>Malvaceae</taxon>
        <taxon>Malvoideae</taxon>
        <taxon>Hibiscus</taxon>
    </lineage>
</organism>
<accession>A0A6A3AJ82</accession>
<name>A0A6A3AJ82_HIBSY</name>
<reference evidence="2" key="1">
    <citation type="submission" date="2019-09" db="EMBL/GenBank/DDBJ databases">
        <title>Draft genome information of white flower Hibiscus syriacus.</title>
        <authorList>
            <person name="Kim Y.-M."/>
        </authorList>
    </citation>
    <scope>NUCLEOTIDE SEQUENCE [LARGE SCALE GENOMIC DNA]</scope>
    <source>
        <strain evidence="2">YM2019G1</strain>
    </source>
</reference>
<feature type="region of interest" description="Disordered" evidence="1">
    <location>
        <begin position="1"/>
        <end position="35"/>
    </location>
</feature>
<evidence type="ECO:0008006" key="4">
    <source>
        <dbReference type="Google" id="ProtNLM"/>
    </source>
</evidence>
<evidence type="ECO:0000256" key="1">
    <source>
        <dbReference type="SAM" id="MobiDB-lite"/>
    </source>
</evidence>
<proteinExistence type="predicted"/>
<dbReference type="GO" id="GO:0019210">
    <property type="term" value="F:kinase inhibitor activity"/>
    <property type="evidence" value="ECO:0007669"/>
    <property type="project" value="InterPro"/>
</dbReference>
<dbReference type="AlphaFoldDB" id="A0A6A3AJ82"/>
<dbReference type="PANTHER" id="PTHR33312">
    <property type="entry name" value="MEMBRANE-ASSOCIATED KINASE REGULATOR 4-RELATED"/>
    <property type="match status" value="1"/>
</dbReference>
<dbReference type="PANTHER" id="PTHR33312:SF19">
    <property type="entry name" value="BRI1 KINASE INHIBITOR 1"/>
    <property type="match status" value="1"/>
</dbReference>
<evidence type="ECO:0000313" key="3">
    <source>
        <dbReference type="Proteomes" id="UP000436088"/>
    </source>
</evidence>